<keyword evidence="2" id="KW-1185">Reference proteome</keyword>
<gene>
    <name evidence="1" type="ORF">NOR_03298</name>
</gene>
<dbReference type="EMBL" id="AZHC01000008">
    <property type="protein sequence ID" value="OAA45509.1"/>
    <property type="molecule type" value="Genomic_DNA"/>
</dbReference>
<sequence>MRVYKENFASEAAGKNENPNQAPVMVNTDNLSLRVDVEKIKDAAKSVSPGSSHVERLENLSLKEKMVSKHSSGEEGIFDKLSIESRNLFSSGKWPLYFCNQIGRSEIFRVVEQWYLEKRLGSIFKHDPRKRNSWVPAILDGADNMRRDSERSVHDILTLLDSLSDQPLAGQATELARKHLLREDGLHERTRFPFDSQLRYTWPCGSLRHTARDLFMVFFHDETEAAEFASRYVQPLNHESCTQLKFEKECLRARQKEDQKLLKSMVKEWQAQSP</sequence>
<organism evidence="1 2">
    <name type="scientific">Metarhizium rileyi (strain RCEF 4871)</name>
    <name type="common">Nomuraea rileyi</name>
    <dbReference type="NCBI Taxonomy" id="1649241"/>
    <lineage>
        <taxon>Eukaryota</taxon>
        <taxon>Fungi</taxon>
        <taxon>Dikarya</taxon>
        <taxon>Ascomycota</taxon>
        <taxon>Pezizomycotina</taxon>
        <taxon>Sordariomycetes</taxon>
        <taxon>Hypocreomycetidae</taxon>
        <taxon>Hypocreales</taxon>
        <taxon>Clavicipitaceae</taxon>
        <taxon>Metarhizium</taxon>
    </lineage>
</organism>
<dbReference type="AlphaFoldDB" id="A0A167FN34"/>
<reference evidence="1 2" key="1">
    <citation type="journal article" date="2016" name="Genome Biol. Evol.">
        <title>Divergent and convergent evolution of fungal pathogenicity.</title>
        <authorList>
            <person name="Shang Y."/>
            <person name="Xiao G."/>
            <person name="Zheng P."/>
            <person name="Cen K."/>
            <person name="Zhan S."/>
            <person name="Wang C."/>
        </authorList>
    </citation>
    <scope>NUCLEOTIDE SEQUENCE [LARGE SCALE GENOMIC DNA]</scope>
    <source>
        <strain evidence="1 2">RCEF 4871</strain>
    </source>
</reference>
<accession>A0A167FN34</accession>
<name>A0A167FN34_METRR</name>
<protein>
    <submittedName>
        <fullName evidence="1">Uncharacterized protein</fullName>
    </submittedName>
</protein>
<evidence type="ECO:0000313" key="1">
    <source>
        <dbReference type="EMBL" id="OAA45509.1"/>
    </source>
</evidence>
<dbReference type="Proteomes" id="UP000243498">
    <property type="component" value="Unassembled WGS sequence"/>
</dbReference>
<comment type="caution">
    <text evidence="1">The sequence shown here is derived from an EMBL/GenBank/DDBJ whole genome shotgun (WGS) entry which is preliminary data.</text>
</comment>
<proteinExistence type="predicted"/>
<evidence type="ECO:0000313" key="2">
    <source>
        <dbReference type="Proteomes" id="UP000243498"/>
    </source>
</evidence>